<dbReference type="RefSeq" id="WP_038398540.1">
    <property type="nucleotide sequence ID" value="NZ_CAKMCQ010000037.1"/>
</dbReference>
<protein>
    <submittedName>
        <fullName evidence="2">Oligosaccharide repeat unit polymerase</fullName>
    </submittedName>
</protein>
<name>A0AAI8LJL3_ENTFC</name>
<feature type="transmembrane region" description="Helical" evidence="1">
    <location>
        <begin position="176"/>
        <end position="192"/>
    </location>
</feature>
<evidence type="ECO:0000313" key="3">
    <source>
        <dbReference type="Proteomes" id="UP000275747"/>
    </source>
</evidence>
<reference evidence="2 3" key="1">
    <citation type="submission" date="2018-10" db="EMBL/GenBank/DDBJ databases">
        <title>Escaping from acidified nitrite in gastric host defense: Transcriptomic basis for resistance to free nitrous acid in Enterococcus faecalis.</title>
        <authorList>
            <person name="Yu Z."/>
            <person name="Shi D."/>
            <person name="Liu W."/>
            <person name="Meng F."/>
        </authorList>
    </citation>
    <scope>NUCLEOTIDE SEQUENCE [LARGE SCALE GENOMIC DNA]</scope>
    <source>
        <strain evidence="2 3">JE1</strain>
    </source>
</reference>
<evidence type="ECO:0000313" key="2">
    <source>
        <dbReference type="EMBL" id="AYM72555.1"/>
    </source>
</evidence>
<dbReference type="AlphaFoldDB" id="A0AAI8LJL3"/>
<feature type="transmembrane region" description="Helical" evidence="1">
    <location>
        <begin position="223"/>
        <end position="244"/>
    </location>
</feature>
<dbReference type="NCBIfam" id="TIGR04370">
    <property type="entry name" value="glyco_rpt_poly"/>
    <property type="match status" value="1"/>
</dbReference>
<organism evidence="2 3">
    <name type="scientific">Enterococcus faecium</name>
    <name type="common">Streptococcus faecium</name>
    <dbReference type="NCBI Taxonomy" id="1352"/>
    <lineage>
        <taxon>Bacteria</taxon>
        <taxon>Bacillati</taxon>
        <taxon>Bacillota</taxon>
        <taxon>Bacilli</taxon>
        <taxon>Lactobacillales</taxon>
        <taxon>Enterococcaceae</taxon>
        <taxon>Enterococcus</taxon>
    </lineage>
</organism>
<feature type="transmembrane region" description="Helical" evidence="1">
    <location>
        <begin position="138"/>
        <end position="164"/>
    </location>
</feature>
<keyword evidence="1" id="KW-0812">Transmembrane</keyword>
<feature type="transmembrane region" description="Helical" evidence="1">
    <location>
        <begin position="95"/>
        <end position="118"/>
    </location>
</feature>
<keyword evidence="1" id="KW-0472">Membrane</keyword>
<feature type="transmembrane region" description="Helical" evidence="1">
    <location>
        <begin position="55"/>
        <end position="74"/>
    </location>
</feature>
<accession>A0AAI8LJL3</accession>
<keyword evidence="1" id="KW-1133">Transmembrane helix</keyword>
<feature type="transmembrane region" description="Helical" evidence="1">
    <location>
        <begin position="6"/>
        <end position="22"/>
    </location>
</feature>
<gene>
    <name evidence="2" type="ORF">D9Z05_04455</name>
</gene>
<dbReference type="Proteomes" id="UP000275747">
    <property type="component" value="Chromosome"/>
</dbReference>
<sequence length="273" mass="31056">MNDYIFLLGCILLLIMSFQVTKDIISPEVLFPIPWIIATIILITGDFSYNPQSMAFFYLLIGAVIFEIGCFIGHNKINSKERIITKKQNKAFRPTVLFILMMLEIIFICFVLYTYILYTRNNFNVNIFTTLYSNKENMFGSGVIGYGRNLISAFSIAIIVGYGIIEEDKKNQYKKILMVQIAIALINGILGVTRNGILSALLPLAFACIVVFNINSKKAFKTLFVSFLFFLSIFLIVSMQKYWYTINDESVISIQLSKQIQLYASGSQVHNPV</sequence>
<feature type="transmembrane region" description="Helical" evidence="1">
    <location>
        <begin position="198"/>
        <end position="216"/>
    </location>
</feature>
<dbReference type="EMBL" id="CP033041">
    <property type="protein sequence ID" value="AYM72555.1"/>
    <property type="molecule type" value="Genomic_DNA"/>
</dbReference>
<proteinExistence type="predicted"/>
<evidence type="ECO:0000256" key="1">
    <source>
        <dbReference type="SAM" id="Phobius"/>
    </source>
</evidence>
<feature type="transmembrane region" description="Helical" evidence="1">
    <location>
        <begin position="29"/>
        <end position="49"/>
    </location>
</feature>